<dbReference type="Proteomes" id="UP001201812">
    <property type="component" value="Unassembled WGS sequence"/>
</dbReference>
<evidence type="ECO:0000313" key="3">
    <source>
        <dbReference type="Proteomes" id="UP001201812"/>
    </source>
</evidence>
<feature type="transmembrane region" description="Helical" evidence="1">
    <location>
        <begin position="31"/>
        <end position="51"/>
    </location>
</feature>
<proteinExistence type="predicted"/>
<protein>
    <submittedName>
        <fullName evidence="2">Uncharacterized protein</fullName>
    </submittedName>
</protein>
<comment type="caution">
    <text evidence="2">The sequence shown here is derived from an EMBL/GenBank/DDBJ whole genome shotgun (WGS) entry which is preliminary data.</text>
</comment>
<name>A0AAD4QX01_9BILA</name>
<dbReference type="AlphaFoldDB" id="A0AAD4QX01"/>
<keyword evidence="1" id="KW-1133">Transmembrane helix</keyword>
<reference evidence="2" key="1">
    <citation type="submission" date="2022-01" db="EMBL/GenBank/DDBJ databases">
        <title>Genome Sequence Resource for Two Populations of Ditylenchus destructor, the Migratory Endoparasitic Phytonematode.</title>
        <authorList>
            <person name="Zhang H."/>
            <person name="Lin R."/>
            <person name="Xie B."/>
        </authorList>
    </citation>
    <scope>NUCLEOTIDE SEQUENCE</scope>
    <source>
        <strain evidence="2">BazhouSP</strain>
    </source>
</reference>
<gene>
    <name evidence="2" type="ORF">DdX_19603</name>
</gene>
<evidence type="ECO:0000313" key="2">
    <source>
        <dbReference type="EMBL" id="KAI1695387.1"/>
    </source>
</evidence>
<keyword evidence="1" id="KW-0812">Transmembrane</keyword>
<accession>A0AAD4QX01</accession>
<dbReference type="EMBL" id="JAKKPZ010000408">
    <property type="protein sequence ID" value="KAI1695387.1"/>
    <property type="molecule type" value="Genomic_DNA"/>
</dbReference>
<organism evidence="2 3">
    <name type="scientific">Ditylenchus destructor</name>
    <dbReference type="NCBI Taxonomy" id="166010"/>
    <lineage>
        <taxon>Eukaryota</taxon>
        <taxon>Metazoa</taxon>
        <taxon>Ecdysozoa</taxon>
        <taxon>Nematoda</taxon>
        <taxon>Chromadorea</taxon>
        <taxon>Rhabditida</taxon>
        <taxon>Tylenchina</taxon>
        <taxon>Tylenchomorpha</taxon>
        <taxon>Sphaerularioidea</taxon>
        <taxon>Anguinidae</taxon>
        <taxon>Anguininae</taxon>
        <taxon>Ditylenchus</taxon>
    </lineage>
</organism>
<sequence>MNSETNTHIFDHFCDYTSISGFRFLHKRHPFWFRIISATILFGSIGSIIAYNGTTDFMHVVSHGYDLRNLDPPFEKYWPIFRQWPYNESDLLDKALNKIEEIRNTSWPERINKSTEFYDEFFYIFPAASRLTNLYFPILNAVSPEKIYDSFTNFDGYISQTANSTPDCFRDHFPSANFHPITYNGNENFNEKFQQQLHERNNSDLTAFSECRMNKVTGLLAQYREEMITFPAFALKTQRTLEETILW</sequence>
<keyword evidence="1" id="KW-0472">Membrane</keyword>
<evidence type="ECO:0000256" key="1">
    <source>
        <dbReference type="SAM" id="Phobius"/>
    </source>
</evidence>
<keyword evidence="3" id="KW-1185">Reference proteome</keyword>